<accession>A0A381S6K4</accession>
<dbReference type="InterPro" id="IPR005913">
    <property type="entry name" value="dTDP_dehydrorham_reduct"/>
</dbReference>
<evidence type="ECO:0000313" key="2">
    <source>
        <dbReference type="EMBL" id="SUZ96783.1"/>
    </source>
</evidence>
<dbReference type="PANTHER" id="PTHR10491:SF4">
    <property type="entry name" value="METHIONINE ADENOSYLTRANSFERASE 2 SUBUNIT BETA"/>
    <property type="match status" value="1"/>
</dbReference>
<dbReference type="InterPro" id="IPR029903">
    <property type="entry name" value="RmlD-like-bd"/>
</dbReference>
<dbReference type="AlphaFoldDB" id="A0A381S6K4"/>
<proteinExistence type="predicted"/>
<dbReference type="SUPFAM" id="SSF51735">
    <property type="entry name" value="NAD(P)-binding Rossmann-fold domains"/>
    <property type="match status" value="1"/>
</dbReference>
<name>A0A381S6K4_9ZZZZ</name>
<dbReference type="Pfam" id="PF04321">
    <property type="entry name" value="RmlD_sub_bind"/>
    <property type="match status" value="1"/>
</dbReference>
<evidence type="ECO:0000259" key="1">
    <source>
        <dbReference type="Pfam" id="PF04321"/>
    </source>
</evidence>
<feature type="domain" description="RmlD-like substrate binding" evidence="1">
    <location>
        <begin position="1"/>
        <end position="291"/>
    </location>
</feature>
<reference evidence="2" key="1">
    <citation type="submission" date="2018-05" db="EMBL/GenBank/DDBJ databases">
        <authorList>
            <person name="Lanie J.A."/>
            <person name="Ng W.-L."/>
            <person name="Kazmierczak K.M."/>
            <person name="Andrzejewski T.M."/>
            <person name="Davidsen T.M."/>
            <person name="Wayne K.J."/>
            <person name="Tettelin H."/>
            <person name="Glass J.I."/>
            <person name="Rusch D."/>
            <person name="Podicherti R."/>
            <person name="Tsui H.-C.T."/>
            <person name="Winkler M.E."/>
        </authorList>
    </citation>
    <scope>NUCLEOTIDE SEQUENCE</scope>
</reference>
<dbReference type="CDD" id="cd05254">
    <property type="entry name" value="dTDP_HR_like_SDR_e"/>
    <property type="match status" value="1"/>
</dbReference>
<dbReference type="PANTHER" id="PTHR10491">
    <property type="entry name" value="DTDP-4-DEHYDRORHAMNOSE REDUCTASE"/>
    <property type="match status" value="1"/>
</dbReference>
<dbReference type="Gene3D" id="3.40.50.720">
    <property type="entry name" value="NAD(P)-binding Rossmann-like Domain"/>
    <property type="match status" value="1"/>
</dbReference>
<protein>
    <recommendedName>
        <fullName evidence="1">RmlD-like substrate binding domain-containing protein</fullName>
    </recommendedName>
</protein>
<gene>
    <name evidence="2" type="ORF">METZ01_LOCUS49637</name>
</gene>
<dbReference type="Gene3D" id="3.90.25.10">
    <property type="entry name" value="UDP-galactose 4-epimerase, domain 1"/>
    <property type="match status" value="1"/>
</dbReference>
<dbReference type="InterPro" id="IPR036291">
    <property type="entry name" value="NAD(P)-bd_dom_sf"/>
</dbReference>
<dbReference type="EMBL" id="UINC01002448">
    <property type="protein sequence ID" value="SUZ96783.1"/>
    <property type="molecule type" value="Genomic_DNA"/>
</dbReference>
<dbReference type="NCBIfam" id="TIGR01214">
    <property type="entry name" value="rmlD"/>
    <property type="match status" value="1"/>
</dbReference>
<organism evidence="2">
    <name type="scientific">marine metagenome</name>
    <dbReference type="NCBI Taxonomy" id="408172"/>
    <lineage>
        <taxon>unclassified sequences</taxon>
        <taxon>metagenomes</taxon>
        <taxon>ecological metagenomes</taxon>
    </lineage>
</organism>
<sequence length="292" mass="32598">MKILITGAQGQVGKELVSIANQRGFDVIAAGQTELDITQLKNIESYVEVHQPDLVINAAAYTAVNKAEEEQDITYAINRDGTANLAAVSKEKNIPLLHISTDYVFDGTKSEAYSENDAVSPLGIYGISKWQGEETIRQTLPEHIILRVAWVFGAQGNNFVKTMLRLAKDRDELSVVADQFGRPSPAKDIAKTLIILAEQYQKEKTLEWGTYHYCGDEKVSWCGFAKEILKQAKEQGLIEKDIKVNAITTAEYQDPTKRPANSMLDCEKIKNTFGIEMPSWKESLNQVLTELK</sequence>